<keyword evidence="1" id="KW-0812">Transmembrane</keyword>
<feature type="transmembrane region" description="Helical" evidence="1">
    <location>
        <begin position="189"/>
        <end position="207"/>
    </location>
</feature>
<keyword evidence="1" id="KW-0472">Membrane</keyword>
<feature type="transmembrane region" description="Helical" evidence="1">
    <location>
        <begin position="6"/>
        <end position="31"/>
    </location>
</feature>
<feature type="transmembrane region" description="Helical" evidence="1">
    <location>
        <begin position="63"/>
        <end position="81"/>
    </location>
</feature>
<dbReference type="HOGENOM" id="CLU_103369_0_0_3"/>
<dbReference type="STRING" id="13035.Dacsa_3132"/>
<dbReference type="eggNOG" id="ENOG502Z7M6">
    <property type="taxonomic scope" value="Bacteria"/>
</dbReference>
<evidence type="ECO:0008006" key="4">
    <source>
        <dbReference type="Google" id="ProtNLM"/>
    </source>
</evidence>
<dbReference type="AlphaFoldDB" id="K9YZB5"/>
<evidence type="ECO:0000313" key="3">
    <source>
        <dbReference type="Proteomes" id="UP000010482"/>
    </source>
</evidence>
<gene>
    <name evidence="2" type="ORF">Dacsa_3132</name>
</gene>
<feature type="transmembrane region" description="Helical" evidence="1">
    <location>
        <begin position="96"/>
        <end position="116"/>
    </location>
</feature>
<feature type="transmembrane region" description="Helical" evidence="1">
    <location>
        <begin position="156"/>
        <end position="177"/>
    </location>
</feature>
<keyword evidence="3" id="KW-1185">Reference proteome</keyword>
<sequence length="227" mass="25521">MTLDNWLTLIHPALAVIFVFPLIGIVVNFAWATRQRRLQIKSENKKSKIAPTVGKDHVQLGKWLSASVVGIVLVALAHAIISKNIIKNELFTNQPLQAIFIILMFGLTIASLVFLYKAREKKWRGIFATLTGVGLVILGSQEGVFRRTAEWYISHYYSGMLAALLMIFSLAIIDEIYKDKSLFWRKVHIVLNSIALLLFIGQGMTGVRDIFEIGLYTPPPGFIFFGL</sequence>
<evidence type="ECO:0000256" key="1">
    <source>
        <dbReference type="SAM" id="Phobius"/>
    </source>
</evidence>
<dbReference type="OrthoDB" id="507684at2"/>
<dbReference type="InterPro" id="IPR025067">
    <property type="entry name" value="DUF4079"/>
</dbReference>
<evidence type="ECO:0000313" key="2">
    <source>
        <dbReference type="EMBL" id="AFZ51660.1"/>
    </source>
</evidence>
<dbReference type="RefSeq" id="WP_015230638.1">
    <property type="nucleotide sequence ID" value="NC_019780.1"/>
</dbReference>
<dbReference type="PATRIC" id="fig|13035.3.peg.3549"/>
<dbReference type="Proteomes" id="UP000010482">
    <property type="component" value="Chromosome"/>
</dbReference>
<dbReference type="EMBL" id="CP003944">
    <property type="protein sequence ID" value="AFZ51660.1"/>
    <property type="molecule type" value="Genomic_DNA"/>
</dbReference>
<accession>K9YZB5</accession>
<dbReference type="Pfam" id="PF13301">
    <property type="entry name" value="DUF4079"/>
    <property type="match status" value="1"/>
</dbReference>
<feature type="transmembrane region" description="Helical" evidence="1">
    <location>
        <begin position="123"/>
        <end position="144"/>
    </location>
</feature>
<proteinExistence type="predicted"/>
<reference evidence="2" key="1">
    <citation type="submission" date="2012-04" db="EMBL/GenBank/DDBJ databases">
        <title>Finished genome of Dactylococcopsis salina PCC 8305.</title>
        <authorList>
            <consortium name="US DOE Joint Genome Institute"/>
            <person name="Gugger M."/>
            <person name="Coursin T."/>
            <person name="Rippka R."/>
            <person name="Tandeau De Marsac N."/>
            <person name="Huntemann M."/>
            <person name="Wei C.-L."/>
            <person name="Han J."/>
            <person name="Detter J.C."/>
            <person name="Han C."/>
            <person name="Tapia R."/>
            <person name="Daligault H."/>
            <person name="Chen A."/>
            <person name="Krypides N."/>
            <person name="Mavromatis K."/>
            <person name="Markowitz V."/>
            <person name="Szeto E."/>
            <person name="Ivanova N."/>
            <person name="Ovchinnikova G."/>
            <person name="Pagani I."/>
            <person name="Pati A."/>
            <person name="Goodwin L."/>
            <person name="Peters L."/>
            <person name="Pitluck S."/>
            <person name="Woyke T."/>
            <person name="Kerfeld C."/>
        </authorList>
    </citation>
    <scope>NUCLEOTIDE SEQUENCE [LARGE SCALE GENOMIC DNA]</scope>
    <source>
        <strain evidence="2">PCC 8305</strain>
    </source>
</reference>
<dbReference type="KEGG" id="dsl:Dacsa_3132"/>
<keyword evidence="1" id="KW-1133">Transmembrane helix</keyword>
<organism evidence="2 3">
    <name type="scientific">Dactylococcopsis salina (strain PCC 8305)</name>
    <name type="common">Myxobactron salinum</name>
    <dbReference type="NCBI Taxonomy" id="13035"/>
    <lineage>
        <taxon>Bacteria</taxon>
        <taxon>Bacillati</taxon>
        <taxon>Cyanobacteriota</taxon>
        <taxon>Cyanophyceae</taxon>
        <taxon>Nodosilineales</taxon>
        <taxon>Cymatolegaceae</taxon>
        <taxon>Dactylococcopsis</taxon>
    </lineage>
</organism>
<name>K9YZB5_DACS8</name>
<protein>
    <recommendedName>
        <fullName evidence="4">DUF4079 domain-containing protein</fullName>
    </recommendedName>
</protein>